<dbReference type="OrthoDB" id="1364128at2"/>
<dbReference type="AlphaFoldDB" id="A0A193FGP4"/>
<organism evidence="2 4">
    <name type="scientific">Bordetella bronchialis</name>
    <dbReference type="NCBI Taxonomy" id="463025"/>
    <lineage>
        <taxon>Bacteria</taxon>
        <taxon>Pseudomonadati</taxon>
        <taxon>Pseudomonadota</taxon>
        <taxon>Betaproteobacteria</taxon>
        <taxon>Burkholderiales</taxon>
        <taxon>Alcaligenaceae</taxon>
        <taxon>Bordetella</taxon>
    </lineage>
</organism>
<dbReference type="InterPro" id="IPR019587">
    <property type="entry name" value="Polyketide_cyclase/dehydratase"/>
</dbReference>
<evidence type="ECO:0000313" key="1">
    <source>
        <dbReference type="EMBL" id="ANN66907.1"/>
    </source>
</evidence>
<sequence>MTTVFVSSVIDAPAADVWAIVRDFNGMPLWHPLIADSLIENGLTSDRIGCVRYFHTREGGVIREQLLALSDYDYTFTYAILESPMGVTDYVATLKLTPVTDGDRCFGEWTAEFNAPPEREAELKRFIGQEVFLAGFHALAARLAQRR</sequence>
<dbReference type="PANTHER" id="PTHR39332:SF7">
    <property type="entry name" value="SRPBCC FAMILY PROTEIN"/>
    <property type="match status" value="1"/>
</dbReference>
<dbReference type="InterPro" id="IPR023393">
    <property type="entry name" value="START-like_dom_sf"/>
</dbReference>
<evidence type="ECO:0000313" key="3">
    <source>
        <dbReference type="Proteomes" id="UP000091897"/>
    </source>
</evidence>
<accession>A0A193FGP4</accession>
<evidence type="ECO:0000313" key="2">
    <source>
        <dbReference type="EMBL" id="ANN71982.1"/>
    </source>
</evidence>
<dbReference type="EMBL" id="CP016171">
    <property type="protein sequence ID" value="ANN71982.1"/>
    <property type="molecule type" value="Genomic_DNA"/>
</dbReference>
<dbReference type="EMBL" id="CP016170">
    <property type="protein sequence ID" value="ANN66907.1"/>
    <property type="molecule type" value="Genomic_DNA"/>
</dbReference>
<dbReference type="Proteomes" id="UP000091897">
    <property type="component" value="Chromosome"/>
</dbReference>
<evidence type="ECO:0000313" key="4">
    <source>
        <dbReference type="Proteomes" id="UP000092213"/>
    </source>
</evidence>
<dbReference type="Proteomes" id="UP000092213">
    <property type="component" value="Chromosome"/>
</dbReference>
<dbReference type="Pfam" id="PF10604">
    <property type="entry name" value="Polyketide_cyc2"/>
    <property type="match status" value="1"/>
</dbReference>
<dbReference type="KEGG" id="bbro:BAU06_11950"/>
<name>A0A193FGP4_9BORD</name>
<dbReference type="STRING" id="463025.BAU08_12140"/>
<dbReference type="SUPFAM" id="SSF55961">
    <property type="entry name" value="Bet v1-like"/>
    <property type="match status" value="1"/>
</dbReference>
<reference evidence="3 4" key="1">
    <citation type="submission" date="2016-06" db="EMBL/GenBank/DDBJ databases">
        <title>Complete genome sequences of Bordetella bronchialis and Bordetella flabilis.</title>
        <authorList>
            <person name="LiPuma J.J."/>
            <person name="Spilker T."/>
        </authorList>
    </citation>
    <scope>NUCLEOTIDE SEQUENCE [LARGE SCALE GENOMIC DNA]</scope>
    <source>
        <strain evidence="2 4">AU17976</strain>
        <strain evidence="1 3">AU3182</strain>
    </source>
</reference>
<dbReference type="CDD" id="cd07821">
    <property type="entry name" value="PYR_PYL_RCAR_like"/>
    <property type="match status" value="1"/>
</dbReference>
<dbReference type="PANTHER" id="PTHR39332">
    <property type="entry name" value="BLL4707 PROTEIN"/>
    <property type="match status" value="1"/>
</dbReference>
<dbReference type="Gene3D" id="3.30.530.20">
    <property type="match status" value="1"/>
</dbReference>
<proteinExistence type="predicted"/>
<protein>
    <submittedName>
        <fullName evidence="2">Polyketide cyclase</fullName>
    </submittedName>
</protein>
<keyword evidence="3" id="KW-1185">Reference proteome</keyword>
<dbReference type="RefSeq" id="WP_066349255.1">
    <property type="nucleotide sequence ID" value="NZ_CBCSFJ010000023.1"/>
</dbReference>
<gene>
    <name evidence="1" type="ORF">BAU06_11950</name>
    <name evidence="2" type="ORF">BAU08_12140</name>
</gene>